<dbReference type="InterPro" id="IPR051948">
    <property type="entry name" value="Hsp70_co-chaperone_J-domain"/>
</dbReference>
<name>A0A087T3N0_STEMI</name>
<comment type="function">
    <text evidence="4">Co-chaperone for Hsp70 protein HSPA5/BiP that acts as a key repressor of the ERN1/IRE1-mediated unfolded protein response (UPR). J domain-containing co-chaperones stimulate the ATPase activity of Hsp70 proteins and are required for efficient substrate recognition by Hsp70 proteins. In the unstressed endoplasmic reticulum, interacts with the luminal region of ERN1/IRE1 and selectively recruits HSPA5/BiP: HSPA5/BiP disrupts the dimerization of the active ERN1/IRE1 luminal region, thereby inactivating ERN1/IRE1. Also involved in endoplasmic reticulum-associated degradation (ERAD) of misfolded proteins. Required for survival of B-cell progenitors and normal antibody production.</text>
</comment>
<dbReference type="STRING" id="407821.A0A087T3N0"/>
<feature type="chain" id="PRO_5001829349" description="DnaJ homolog subfamily B member 9" evidence="6">
    <location>
        <begin position="23"/>
        <end position="223"/>
    </location>
</feature>
<dbReference type="FunFam" id="1.10.287.110:FF:000034">
    <property type="entry name" value="Chaperone protein DnaJ"/>
    <property type="match status" value="1"/>
</dbReference>
<dbReference type="InterPro" id="IPR001623">
    <property type="entry name" value="DnaJ_domain"/>
</dbReference>
<feature type="signal peptide" evidence="6">
    <location>
        <begin position="1"/>
        <end position="22"/>
    </location>
</feature>
<dbReference type="OrthoDB" id="552049at2759"/>
<dbReference type="SUPFAM" id="SSF46565">
    <property type="entry name" value="Chaperone J-domain"/>
    <property type="match status" value="1"/>
</dbReference>
<dbReference type="AlphaFoldDB" id="A0A087T3N0"/>
<dbReference type="PROSITE" id="PS00636">
    <property type="entry name" value="DNAJ_1"/>
    <property type="match status" value="1"/>
</dbReference>
<protein>
    <recommendedName>
        <fullName evidence="2">DnaJ homolog subfamily B member 9</fullName>
    </recommendedName>
    <alternativeName>
        <fullName evidence="3">Endoplasmic reticulum DNA J domain-containing protein 4</fullName>
    </alternativeName>
</protein>
<gene>
    <name evidence="8" type="ORF">X975_19784</name>
</gene>
<dbReference type="CDD" id="cd06257">
    <property type="entry name" value="DnaJ"/>
    <property type="match status" value="1"/>
</dbReference>
<comment type="subunit">
    <text evidence="5">Interacts with HSPA5/BiP; interaction is direct. Interacts with ERN1/IRE1 (via the luminal region). Interacts with DERL1.</text>
</comment>
<feature type="domain" description="J" evidence="7">
    <location>
        <begin position="25"/>
        <end position="89"/>
    </location>
</feature>
<sequence length="223" mass="25602">MKLNLFLPCLSCLVWAISDVNCERDYYEVLGVNKKASNRDIKRAFRKLAMQYHPDKNKDPKAEEKFREIAEAYEVLSDEEKRREYDQFGRSAFRNAGQGGSHQGFNFNFNDFFRKFDEFSSFKSRSSGRTGGGPGGFSFSFGGDNSFFNFEDLFSDFEPEEEQFGFHDFFGSQDSFFGSHFQRGSGRQVHTHSQTYSSSSHGGRCRTVTQRVGNMVTTYTQCS</sequence>
<dbReference type="Proteomes" id="UP000054359">
    <property type="component" value="Unassembled WGS sequence"/>
</dbReference>
<keyword evidence="1" id="KW-0143">Chaperone</keyword>
<organism evidence="8 9">
    <name type="scientific">Stegodyphus mimosarum</name>
    <name type="common">African social velvet spider</name>
    <dbReference type="NCBI Taxonomy" id="407821"/>
    <lineage>
        <taxon>Eukaryota</taxon>
        <taxon>Metazoa</taxon>
        <taxon>Ecdysozoa</taxon>
        <taxon>Arthropoda</taxon>
        <taxon>Chelicerata</taxon>
        <taxon>Arachnida</taxon>
        <taxon>Araneae</taxon>
        <taxon>Araneomorphae</taxon>
        <taxon>Entelegynae</taxon>
        <taxon>Eresoidea</taxon>
        <taxon>Eresidae</taxon>
        <taxon>Stegodyphus</taxon>
    </lineage>
</organism>
<dbReference type="EMBL" id="KK113257">
    <property type="protein sequence ID" value="KFM59719.1"/>
    <property type="molecule type" value="Genomic_DNA"/>
</dbReference>
<evidence type="ECO:0000259" key="7">
    <source>
        <dbReference type="PROSITE" id="PS50076"/>
    </source>
</evidence>
<reference evidence="8 9" key="1">
    <citation type="submission" date="2013-11" db="EMBL/GenBank/DDBJ databases">
        <title>Genome sequencing of Stegodyphus mimosarum.</title>
        <authorList>
            <person name="Bechsgaard J."/>
        </authorList>
    </citation>
    <scope>NUCLEOTIDE SEQUENCE [LARGE SCALE GENOMIC DNA]</scope>
</reference>
<dbReference type="GO" id="GO:0051087">
    <property type="term" value="F:protein-folding chaperone binding"/>
    <property type="evidence" value="ECO:0007669"/>
    <property type="project" value="TreeGrafter"/>
</dbReference>
<dbReference type="GO" id="GO:0036503">
    <property type="term" value="P:ERAD pathway"/>
    <property type="evidence" value="ECO:0007669"/>
    <property type="project" value="TreeGrafter"/>
</dbReference>
<evidence type="ECO:0000256" key="1">
    <source>
        <dbReference type="ARBA" id="ARBA00023186"/>
    </source>
</evidence>
<dbReference type="GO" id="GO:0005783">
    <property type="term" value="C:endoplasmic reticulum"/>
    <property type="evidence" value="ECO:0007669"/>
    <property type="project" value="TreeGrafter"/>
</dbReference>
<dbReference type="PROSITE" id="PS50076">
    <property type="entry name" value="DNAJ_2"/>
    <property type="match status" value="1"/>
</dbReference>
<evidence type="ECO:0000256" key="6">
    <source>
        <dbReference type="SAM" id="SignalP"/>
    </source>
</evidence>
<proteinExistence type="predicted"/>
<dbReference type="PANTHER" id="PTHR44360:SF1">
    <property type="entry name" value="DNAJ HOMOLOG SUBFAMILY B MEMBER 9"/>
    <property type="match status" value="1"/>
</dbReference>
<keyword evidence="6" id="KW-0732">Signal</keyword>
<accession>A0A087T3N0</accession>
<feature type="non-terminal residue" evidence="8">
    <location>
        <position position="223"/>
    </location>
</feature>
<evidence type="ECO:0000256" key="4">
    <source>
        <dbReference type="ARBA" id="ARBA00045428"/>
    </source>
</evidence>
<dbReference type="Gene3D" id="1.10.287.110">
    <property type="entry name" value="DnaJ domain"/>
    <property type="match status" value="1"/>
</dbReference>
<dbReference type="InterPro" id="IPR036869">
    <property type="entry name" value="J_dom_sf"/>
</dbReference>
<dbReference type="PRINTS" id="PR00625">
    <property type="entry name" value="JDOMAIN"/>
</dbReference>
<keyword evidence="9" id="KW-1185">Reference proteome</keyword>
<dbReference type="SMART" id="SM00271">
    <property type="entry name" value="DnaJ"/>
    <property type="match status" value="1"/>
</dbReference>
<evidence type="ECO:0000256" key="3">
    <source>
        <dbReference type="ARBA" id="ARBA00041533"/>
    </source>
</evidence>
<evidence type="ECO:0000256" key="5">
    <source>
        <dbReference type="ARBA" id="ARBA00046365"/>
    </source>
</evidence>
<dbReference type="PANTHER" id="PTHR44360">
    <property type="entry name" value="DNAJ HOMOLOG SUBFAMILY B MEMBER 9"/>
    <property type="match status" value="1"/>
</dbReference>
<dbReference type="InterPro" id="IPR018253">
    <property type="entry name" value="DnaJ_domain_CS"/>
</dbReference>
<dbReference type="GO" id="GO:0051787">
    <property type="term" value="F:misfolded protein binding"/>
    <property type="evidence" value="ECO:0007669"/>
    <property type="project" value="TreeGrafter"/>
</dbReference>
<dbReference type="OMA" id="HSQHKRH"/>
<evidence type="ECO:0000313" key="8">
    <source>
        <dbReference type="EMBL" id="KFM59719.1"/>
    </source>
</evidence>
<dbReference type="Pfam" id="PF00226">
    <property type="entry name" value="DnaJ"/>
    <property type="match status" value="1"/>
</dbReference>
<evidence type="ECO:0000313" key="9">
    <source>
        <dbReference type="Proteomes" id="UP000054359"/>
    </source>
</evidence>
<evidence type="ECO:0000256" key="2">
    <source>
        <dbReference type="ARBA" id="ARBA00040158"/>
    </source>
</evidence>